<evidence type="ECO:0000256" key="4">
    <source>
        <dbReference type="RuleBase" id="RU000363"/>
    </source>
</evidence>
<sequence length="236" mass="25932">MQIQKRNALVTGANRGIGLETCKQLAKLDIHIILSCRNVEQGETLSHELQQAGLDIVFYPLDVASDSSVETMQRFIENQYGRLDILINNAGIFPDAQVENVFTCSVEQLRIGMETNTFGAFRLCQAFIPLMQKNDYGRVVNVSSGMGQLADMGGGFASYRLSKTALNAVTRIFANEVSQNNILVNSVCPGWVRTDMGGVHAERDVSQGAETIVWLATLPEGGGNGLFFRDKKVIPW</sequence>
<dbReference type="PANTHER" id="PTHR43490:SF99">
    <property type="entry name" value="SHORT-CHAIN DEHYDROGENASE_REDUCTASE"/>
    <property type="match status" value="1"/>
</dbReference>
<dbReference type="RefSeq" id="WP_002686171.1">
    <property type="nucleotide sequence ID" value="NZ_JH600070.1"/>
</dbReference>
<keyword evidence="6" id="KW-1185">Reference proteome</keyword>
<dbReference type="InterPro" id="IPR045313">
    <property type="entry name" value="CBR1-like"/>
</dbReference>
<name>I3CH24_9GAMM</name>
<dbReference type="GO" id="GO:0016020">
    <property type="term" value="C:membrane"/>
    <property type="evidence" value="ECO:0007669"/>
    <property type="project" value="TreeGrafter"/>
</dbReference>
<proteinExistence type="inferred from homology"/>
<dbReference type="Proteomes" id="UP000005744">
    <property type="component" value="Unassembled WGS sequence"/>
</dbReference>
<dbReference type="OrthoDB" id="5786478at2"/>
<protein>
    <recommendedName>
        <fullName evidence="7">Short-chain alcohol dehydrogenase</fullName>
    </recommendedName>
</protein>
<dbReference type="InterPro" id="IPR036291">
    <property type="entry name" value="NAD(P)-bd_dom_sf"/>
</dbReference>
<evidence type="ECO:0000256" key="2">
    <source>
        <dbReference type="ARBA" id="ARBA00022857"/>
    </source>
</evidence>
<dbReference type="GO" id="GO:0016616">
    <property type="term" value="F:oxidoreductase activity, acting on the CH-OH group of donors, NAD or NADP as acceptor"/>
    <property type="evidence" value="ECO:0007669"/>
    <property type="project" value="InterPro"/>
</dbReference>
<dbReference type="PRINTS" id="PR00081">
    <property type="entry name" value="GDHRDH"/>
</dbReference>
<dbReference type="HOGENOM" id="CLU_010194_9_0_6"/>
<dbReference type="STRING" id="395493.BegalDRAFT_2051"/>
<dbReference type="EMBL" id="JH600070">
    <property type="protein sequence ID" value="EIJ42917.1"/>
    <property type="molecule type" value="Genomic_DNA"/>
</dbReference>
<dbReference type="InterPro" id="IPR002347">
    <property type="entry name" value="SDR_fam"/>
</dbReference>
<keyword evidence="3" id="KW-0560">Oxidoreductase</keyword>
<evidence type="ECO:0000256" key="3">
    <source>
        <dbReference type="ARBA" id="ARBA00023002"/>
    </source>
</evidence>
<comment type="similarity">
    <text evidence="1 4">Belongs to the short-chain dehydrogenases/reductases (SDR) family.</text>
</comment>
<dbReference type="Pfam" id="PF00106">
    <property type="entry name" value="adh_short"/>
    <property type="match status" value="1"/>
</dbReference>
<dbReference type="AlphaFoldDB" id="I3CH24"/>
<dbReference type="PANTHER" id="PTHR43490">
    <property type="entry name" value="(+)-NEOMENTHOL DEHYDROGENASE"/>
    <property type="match status" value="1"/>
</dbReference>
<organism evidence="5 6">
    <name type="scientific">Beggiatoa alba B18LD</name>
    <dbReference type="NCBI Taxonomy" id="395493"/>
    <lineage>
        <taxon>Bacteria</taxon>
        <taxon>Pseudomonadati</taxon>
        <taxon>Pseudomonadota</taxon>
        <taxon>Gammaproteobacteria</taxon>
        <taxon>Thiotrichales</taxon>
        <taxon>Thiotrichaceae</taxon>
        <taxon>Beggiatoa</taxon>
    </lineage>
</organism>
<evidence type="ECO:0000313" key="6">
    <source>
        <dbReference type="Proteomes" id="UP000005744"/>
    </source>
</evidence>
<evidence type="ECO:0000256" key="1">
    <source>
        <dbReference type="ARBA" id="ARBA00006484"/>
    </source>
</evidence>
<keyword evidence="2" id="KW-0521">NADP</keyword>
<dbReference type="CDD" id="cd05324">
    <property type="entry name" value="carb_red_PTCR-like_SDR_c"/>
    <property type="match status" value="1"/>
</dbReference>
<evidence type="ECO:0000313" key="5">
    <source>
        <dbReference type="EMBL" id="EIJ42917.1"/>
    </source>
</evidence>
<gene>
    <name evidence="5" type="ORF">BegalDRAFT_2051</name>
</gene>
<dbReference type="SUPFAM" id="SSF51735">
    <property type="entry name" value="NAD(P)-binding Rossmann-fold domains"/>
    <property type="match status" value="1"/>
</dbReference>
<accession>I3CH24</accession>
<reference evidence="5 6" key="1">
    <citation type="submission" date="2011-11" db="EMBL/GenBank/DDBJ databases">
        <title>Improved High-Quality Draft sequence of Beggiatoa alba B18lD.</title>
        <authorList>
            <consortium name="US DOE Joint Genome Institute"/>
            <person name="Lucas S."/>
            <person name="Han J."/>
            <person name="Lapidus A."/>
            <person name="Cheng J.-F."/>
            <person name="Goodwin L."/>
            <person name="Pitluck S."/>
            <person name="Peters L."/>
            <person name="Mikhailova N."/>
            <person name="Held B."/>
            <person name="Detter J.C."/>
            <person name="Han C."/>
            <person name="Tapia R."/>
            <person name="Land M."/>
            <person name="Hauser L."/>
            <person name="Kyrpides N."/>
            <person name="Ivanova N."/>
            <person name="Pagani I."/>
            <person name="Samuel K."/>
            <person name="Teske A."/>
            <person name="Mueller J."/>
            <person name="Woyke T."/>
        </authorList>
    </citation>
    <scope>NUCLEOTIDE SEQUENCE [LARGE SCALE GENOMIC DNA]</scope>
    <source>
        <strain evidence="5 6">B18LD</strain>
    </source>
</reference>
<dbReference type="Gene3D" id="3.40.50.720">
    <property type="entry name" value="NAD(P)-binding Rossmann-like Domain"/>
    <property type="match status" value="1"/>
</dbReference>
<evidence type="ECO:0008006" key="7">
    <source>
        <dbReference type="Google" id="ProtNLM"/>
    </source>
</evidence>
<dbReference type="eggNOG" id="COG1028">
    <property type="taxonomic scope" value="Bacteria"/>
</dbReference>
<dbReference type="PRINTS" id="PR00080">
    <property type="entry name" value="SDRFAMILY"/>
</dbReference>